<dbReference type="InterPro" id="IPR036390">
    <property type="entry name" value="WH_DNA-bd_sf"/>
</dbReference>
<feature type="domain" description="Transcription regulator PadR N-terminal" evidence="2">
    <location>
        <begin position="14"/>
        <end position="83"/>
    </location>
</feature>
<dbReference type="Gene3D" id="1.10.10.10">
    <property type="entry name" value="Winged helix-like DNA-binding domain superfamily/Winged helix DNA-binding domain"/>
    <property type="match status" value="1"/>
</dbReference>
<dbReference type="Proteomes" id="UP000324354">
    <property type="component" value="Chromosome"/>
</dbReference>
<evidence type="ECO:0000313" key="3">
    <source>
        <dbReference type="EMBL" id="QEK78290.1"/>
    </source>
</evidence>
<gene>
    <name evidence="3" type="ORF">PFDSM3638_02930</name>
</gene>
<accession>A0A5C0XU56</accession>
<organism evidence="3 4">
    <name type="scientific">Pyrococcus furiosus (strain ATCC 43587 / DSM 3638 / JCM 8422 / Vc1)</name>
    <dbReference type="NCBI Taxonomy" id="186497"/>
    <lineage>
        <taxon>Archaea</taxon>
        <taxon>Methanobacteriati</taxon>
        <taxon>Methanobacteriota</taxon>
        <taxon>Thermococci</taxon>
        <taxon>Thermococcales</taxon>
        <taxon>Thermococcaceae</taxon>
        <taxon>Pyrococcus</taxon>
    </lineage>
</organism>
<keyword evidence="1" id="KW-0175">Coiled coil</keyword>
<dbReference type="EMBL" id="CP023154">
    <property type="protein sequence ID" value="QEK78290.1"/>
    <property type="molecule type" value="Genomic_DNA"/>
</dbReference>
<proteinExistence type="predicted"/>
<name>A0A5C0XU56_PYRFU</name>
<dbReference type="SUPFAM" id="SSF46785">
    <property type="entry name" value="Winged helix' DNA-binding domain"/>
    <property type="match status" value="1"/>
</dbReference>
<dbReference type="AlphaFoldDB" id="A0A5C0XU56"/>
<evidence type="ECO:0000313" key="4">
    <source>
        <dbReference type="Proteomes" id="UP000324354"/>
    </source>
</evidence>
<reference evidence="3 4" key="1">
    <citation type="submission" date="2017-08" db="EMBL/GenBank/DDBJ databases">
        <title>Resequencing and Reannotation of the genome of Pyrococcus furiosus type strain DSM3638.</title>
        <authorList>
            <person name="Reichelt R.M."/>
            <person name="Bunk B."/>
        </authorList>
    </citation>
    <scope>NUCLEOTIDE SEQUENCE [LARGE SCALE GENOMIC DNA]</scope>
    <source>
        <strain evidence="3 4">DSM 3638</strain>
    </source>
</reference>
<dbReference type="InterPro" id="IPR005149">
    <property type="entry name" value="Tscrpt_reg_PadR_N"/>
</dbReference>
<evidence type="ECO:0000256" key="1">
    <source>
        <dbReference type="SAM" id="Coils"/>
    </source>
</evidence>
<dbReference type="PANTHER" id="PTHR43252">
    <property type="entry name" value="TRANSCRIPTIONAL REGULATOR YQJI"/>
    <property type="match status" value="1"/>
</dbReference>
<dbReference type="InterPro" id="IPR036388">
    <property type="entry name" value="WH-like_DNA-bd_sf"/>
</dbReference>
<feature type="coiled-coil region" evidence="1">
    <location>
        <begin position="81"/>
        <end position="133"/>
    </location>
</feature>
<dbReference type="OrthoDB" id="56053at2157"/>
<dbReference type="PANTHER" id="PTHR43252:SF5">
    <property type="entry name" value="TRANSCRIPTIONAL REGULATOR, PADR-LIKE FAMILY"/>
    <property type="match status" value="1"/>
</dbReference>
<dbReference type="GeneID" id="13302396"/>
<dbReference type="Pfam" id="PF03551">
    <property type="entry name" value="PadR"/>
    <property type="match status" value="1"/>
</dbReference>
<sequence length="161" mass="18235">MEKPRFKGHLKLLILKLLEENPLHGYGIMTRLEETFGIKVSPGAIYPILSSLRKSGLIEVAGEGKREKKLHKITEKGREYLRKHEDEVKEALEIANKLKEFSELGGKEVAQVLREVVENIDKLSEEQKAALAREFSNFVKRIKLILLGGEQYGGNNSGEPR</sequence>
<dbReference type="RefSeq" id="WP_011011702.1">
    <property type="nucleotide sequence ID" value="NC_003413.1"/>
</dbReference>
<protein>
    <submittedName>
        <fullName evidence="3">PadR family transcriptional regulator</fullName>
    </submittedName>
</protein>
<dbReference type="GeneID" id="41712389"/>
<evidence type="ECO:0000259" key="2">
    <source>
        <dbReference type="Pfam" id="PF03551"/>
    </source>
</evidence>